<evidence type="ECO:0000313" key="2">
    <source>
        <dbReference type="EMBL" id="MBO8436053.1"/>
    </source>
</evidence>
<gene>
    <name evidence="2" type="ORF">IAA97_03645</name>
</gene>
<accession>A0A9D9DYW8</accession>
<name>A0A9D9DYW8_9SPIO</name>
<protein>
    <submittedName>
        <fullName evidence="2">Aminoglycoside phosphotransferase family protein</fullName>
    </submittedName>
</protein>
<comment type="caution">
    <text evidence="2">The sequence shown here is derived from an EMBL/GenBank/DDBJ whole genome shotgun (WGS) entry which is preliminary data.</text>
</comment>
<dbReference type="InterPro" id="IPR011009">
    <property type="entry name" value="Kinase-like_dom_sf"/>
</dbReference>
<dbReference type="PANTHER" id="PTHR21064">
    <property type="entry name" value="AMINOGLYCOSIDE PHOSPHOTRANSFERASE DOMAIN-CONTAINING PROTEIN-RELATED"/>
    <property type="match status" value="1"/>
</dbReference>
<dbReference type="Proteomes" id="UP000823615">
    <property type="component" value="Unassembled WGS sequence"/>
</dbReference>
<proteinExistence type="predicted"/>
<reference evidence="2" key="1">
    <citation type="submission" date="2020-10" db="EMBL/GenBank/DDBJ databases">
        <authorList>
            <person name="Gilroy R."/>
        </authorList>
    </citation>
    <scope>NUCLEOTIDE SEQUENCE</scope>
    <source>
        <strain evidence="2">7293</strain>
    </source>
</reference>
<dbReference type="InterPro" id="IPR050249">
    <property type="entry name" value="Pseudomonas-type_ThrB"/>
</dbReference>
<dbReference type="InterPro" id="IPR002575">
    <property type="entry name" value="Aminoglycoside_PTrfase"/>
</dbReference>
<evidence type="ECO:0000259" key="1">
    <source>
        <dbReference type="Pfam" id="PF01636"/>
    </source>
</evidence>
<reference evidence="2" key="2">
    <citation type="journal article" date="2021" name="PeerJ">
        <title>Extensive microbial diversity within the chicken gut microbiome revealed by metagenomics and culture.</title>
        <authorList>
            <person name="Gilroy R."/>
            <person name="Ravi A."/>
            <person name="Getino M."/>
            <person name="Pursley I."/>
            <person name="Horton D.L."/>
            <person name="Alikhan N.F."/>
            <person name="Baker D."/>
            <person name="Gharbi K."/>
            <person name="Hall N."/>
            <person name="Watson M."/>
            <person name="Adriaenssens E.M."/>
            <person name="Foster-Nyarko E."/>
            <person name="Jarju S."/>
            <person name="Secka A."/>
            <person name="Antonio M."/>
            <person name="Oren A."/>
            <person name="Chaudhuri R.R."/>
            <person name="La Ragione R."/>
            <person name="Hildebrand F."/>
            <person name="Pallen M.J."/>
        </authorList>
    </citation>
    <scope>NUCLEOTIDE SEQUENCE</scope>
    <source>
        <strain evidence="2">7293</strain>
    </source>
</reference>
<dbReference type="AlphaFoldDB" id="A0A9D9DYW8"/>
<feature type="domain" description="Aminoglycoside phosphotransferase" evidence="1">
    <location>
        <begin position="99"/>
        <end position="268"/>
    </location>
</feature>
<dbReference type="EMBL" id="JADIMT010000049">
    <property type="protein sequence ID" value="MBO8436053.1"/>
    <property type="molecule type" value="Genomic_DNA"/>
</dbReference>
<dbReference type="PANTHER" id="PTHR21064:SF5">
    <property type="entry name" value="SLR1880 PROTEIN"/>
    <property type="match status" value="1"/>
</dbReference>
<sequence length="358" mass="41244">MSTQDKVKDILSLFPMQGELKGIKINTQGHINSTFISLFEENGREQRYTHQMINSSVFPHPDQVMSNILLVTEHIREKVKGMEDEDRRTLRVIKAKDGKPYAIDSDGMYWRTYTFIDGVKSYDRVDNEEIAYNLGLGIGTFQHQLSDFDSSKLYTVIPHFHDMAMRFQQLRDAIKADSKGRAGSVSKELEFLFDNEDRLSVISNSYYKNLLPSRVTHNDTKINNVLFSERTGKALAVIDLDTIMPGTILFDTGDMIRTACSTADEDEKDTSLMEFSIPYYKALYEGYLDASSSFITEKERECIKESGRTITAIMAVRFLTDYINGDTYYKTAYPEHNLVRTRTQLKLIESMDKQWEDF</sequence>
<dbReference type="Pfam" id="PF01636">
    <property type="entry name" value="APH"/>
    <property type="match status" value="1"/>
</dbReference>
<dbReference type="SUPFAM" id="SSF56112">
    <property type="entry name" value="Protein kinase-like (PK-like)"/>
    <property type="match status" value="1"/>
</dbReference>
<organism evidence="2 3">
    <name type="scientific">Candidatus Ornithospirochaeta stercoripullorum</name>
    <dbReference type="NCBI Taxonomy" id="2840899"/>
    <lineage>
        <taxon>Bacteria</taxon>
        <taxon>Pseudomonadati</taxon>
        <taxon>Spirochaetota</taxon>
        <taxon>Spirochaetia</taxon>
        <taxon>Spirochaetales</taxon>
        <taxon>Spirochaetaceae</taxon>
        <taxon>Spirochaetaceae incertae sedis</taxon>
        <taxon>Candidatus Ornithospirochaeta</taxon>
    </lineage>
</organism>
<dbReference type="Gene3D" id="3.90.1200.10">
    <property type="match status" value="1"/>
</dbReference>
<evidence type="ECO:0000313" key="3">
    <source>
        <dbReference type="Proteomes" id="UP000823615"/>
    </source>
</evidence>